<dbReference type="SUPFAM" id="SSF48371">
    <property type="entry name" value="ARM repeat"/>
    <property type="match status" value="1"/>
</dbReference>
<feature type="domain" description="CCAAT-binding factor" evidence="6">
    <location>
        <begin position="299"/>
        <end position="448"/>
    </location>
</feature>
<dbReference type="EMBL" id="JADGIZ020000012">
    <property type="protein sequence ID" value="KAL2917284.1"/>
    <property type="molecule type" value="Genomic_DNA"/>
</dbReference>
<feature type="transmembrane region" description="Helical" evidence="5">
    <location>
        <begin position="366"/>
        <end position="389"/>
    </location>
</feature>
<dbReference type="PANTHER" id="PTHR12455">
    <property type="entry name" value="NUCLEOLAR COMPLEX PROTEIN 4"/>
    <property type="match status" value="1"/>
</dbReference>
<evidence type="ECO:0000313" key="7">
    <source>
        <dbReference type="EMBL" id="KAL2917284.1"/>
    </source>
</evidence>
<protein>
    <submittedName>
        <fullName evidence="7">Maturation and nuclear export of 40S ribosomal subunits interacting protein</fullName>
    </submittedName>
</protein>
<organism evidence="7 8">
    <name type="scientific">Polyrhizophydium stewartii</name>
    <dbReference type="NCBI Taxonomy" id="2732419"/>
    <lineage>
        <taxon>Eukaryota</taxon>
        <taxon>Fungi</taxon>
        <taxon>Fungi incertae sedis</taxon>
        <taxon>Chytridiomycota</taxon>
        <taxon>Chytridiomycota incertae sedis</taxon>
        <taxon>Chytridiomycetes</taxon>
        <taxon>Rhizophydiales</taxon>
        <taxon>Rhizophydiales incertae sedis</taxon>
        <taxon>Polyrhizophydium</taxon>
    </lineage>
</organism>
<evidence type="ECO:0000259" key="6">
    <source>
        <dbReference type="Pfam" id="PF03914"/>
    </source>
</evidence>
<name>A0ABR4NCW6_9FUNG</name>
<evidence type="ECO:0000256" key="4">
    <source>
        <dbReference type="ARBA" id="ARBA00022989"/>
    </source>
</evidence>
<keyword evidence="4 5" id="KW-1133">Transmembrane helix</keyword>
<comment type="subcellular location">
    <subcellularLocation>
        <location evidence="1">Nucleus membrane</location>
        <topology evidence="1">Multi-pass membrane protein</topology>
    </subcellularLocation>
</comment>
<gene>
    <name evidence="7" type="primary">NOC4</name>
    <name evidence="7" type="ORF">HK105_203349</name>
</gene>
<dbReference type="InterPro" id="IPR005612">
    <property type="entry name" value="CCAAT-binding_factor"/>
</dbReference>
<sequence length="510" mass="57516">MPPKTKKHTPESVRQIAKDCLASSANLNGIVTLLDIAESGAPEVAHAAIASLHHVFSKLVASGALDVKRADGESNAKIAEWLRENRSHFLVLLRKTMVGPDHKLQITSFEKHIAVIKDATEHLNEFQNNLFIPLVELILSSEQISSALESKIENMLNQHDDLRFFFFRNAAKAMSGKSIRRKQTAAQDGAPKVQVNVRGFHSLLSKLRPAPDKPESMTMLCACSFTGVSDEKSTSLNRAAAYRRAFSECWLEFLRNPLPREIYRAILETMHQALIPRLSEPVLLMDFLVDAYNTGGIVSLLALNGLFTLIHEHNLDYPDFYHKLYALFDTSLLHYKYRARFFRLAELFLSSAYLPAYLVSAFIKRMARLCLFAPPTGIVMILPFIFNLLKKHPSSIRLIHSPGDNLEQIEDPFDFTQLDPSKCRANESFLWEILALKMHVIPAVSGLARIFEDSLAKPPYDLEDFMDHTFKTMVTAEVSSKKRKAIEEDPPAVNSKVNKAWLDGSLWVEA</sequence>
<evidence type="ECO:0000313" key="8">
    <source>
        <dbReference type="Proteomes" id="UP001527925"/>
    </source>
</evidence>
<dbReference type="InterPro" id="IPR016024">
    <property type="entry name" value="ARM-type_fold"/>
</dbReference>
<dbReference type="Proteomes" id="UP001527925">
    <property type="component" value="Unassembled WGS sequence"/>
</dbReference>
<feature type="transmembrane region" description="Helical" evidence="5">
    <location>
        <begin position="341"/>
        <end position="360"/>
    </location>
</feature>
<keyword evidence="8" id="KW-1185">Reference proteome</keyword>
<proteinExistence type="inferred from homology"/>
<accession>A0ABR4NCW6</accession>
<evidence type="ECO:0000256" key="3">
    <source>
        <dbReference type="ARBA" id="ARBA00022692"/>
    </source>
</evidence>
<keyword evidence="5" id="KW-0472">Membrane</keyword>
<comment type="similarity">
    <text evidence="2">Belongs to the CBF/MAK21 family.</text>
</comment>
<dbReference type="InterPro" id="IPR027193">
    <property type="entry name" value="Noc4"/>
</dbReference>
<evidence type="ECO:0000256" key="5">
    <source>
        <dbReference type="SAM" id="Phobius"/>
    </source>
</evidence>
<comment type="caution">
    <text evidence="7">The sequence shown here is derived from an EMBL/GenBank/DDBJ whole genome shotgun (WGS) entry which is preliminary data.</text>
</comment>
<dbReference type="PANTHER" id="PTHR12455:SF0">
    <property type="entry name" value="NUCLEOLAR COMPLEX PROTEIN 4 HOMOLOG"/>
    <property type="match status" value="1"/>
</dbReference>
<evidence type="ECO:0000256" key="1">
    <source>
        <dbReference type="ARBA" id="ARBA00004232"/>
    </source>
</evidence>
<evidence type="ECO:0000256" key="2">
    <source>
        <dbReference type="ARBA" id="ARBA00007797"/>
    </source>
</evidence>
<dbReference type="Pfam" id="PF03914">
    <property type="entry name" value="CBF"/>
    <property type="match status" value="1"/>
</dbReference>
<keyword evidence="3 5" id="KW-0812">Transmembrane</keyword>
<reference evidence="7 8" key="1">
    <citation type="submission" date="2023-09" db="EMBL/GenBank/DDBJ databases">
        <title>Pangenome analysis of Batrachochytrium dendrobatidis and related Chytrids.</title>
        <authorList>
            <person name="Yacoub M.N."/>
            <person name="Stajich J.E."/>
            <person name="James T.Y."/>
        </authorList>
    </citation>
    <scope>NUCLEOTIDE SEQUENCE [LARGE SCALE GENOMIC DNA]</scope>
    <source>
        <strain evidence="7 8">JEL0888</strain>
    </source>
</reference>